<gene>
    <name evidence="3" type="primary">LOC111357911</name>
</gene>
<dbReference type="OrthoDB" id="6770266at2759"/>
<feature type="region of interest" description="Disordered" evidence="1">
    <location>
        <begin position="15"/>
        <end position="86"/>
    </location>
</feature>
<keyword evidence="2" id="KW-1185">Reference proteome</keyword>
<feature type="compositionally biased region" description="Polar residues" evidence="1">
    <location>
        <begin position="68"/>
        <end position="83"/>
    </location>
</feature>
<dbReference type="KEGG" id="sliu:111357911"/>
<accession>A0A9J7ECV5</accession>
<evidence type="ECO:0000313" key="2">
    <source>
        <dbReference type="Proteomes" id="UP000301870"/>
    </source>
</evidence>
<dbReference type="RefSeq" id="XP_022828475.1">
    <property type="nucleotide sequence ID" value="XM_022972707.1"/>
</dbReference>
<dbReference type="Proteomes" id="UP000301870">
    <property type="component" value="Chromosome 26"/>
</dbReference>
<dbReference type="GeneID" id="111357911"/>
<evidence type="ECO:0000256" key="1">
    <source>
        <dbReference type="SAM" id="MobiDB-lite"/>
    </source>
</evidence>
<proteinExistence type="predicted"/>
<evidence type="ECO:0000313" key="3">
    <source>
        <dbReference type="RefSeq" id="XP_022828475.1"/>
    </source>
</evidence>
<name>A0A9J7ECV5_SPOLT</name>
<dbReference type="AlphaFoldDB" id="A0A9J7ECV5"/>
<sequence>MASNRKAMDDIIANWLEESDHNSDDNFSEDDSEIEDHVSDEDVQDDVEEGYIEDETIENSRDIRAEESVSSFVPENSESLEQSSSDRRILVPARRTLKGKNQHCWSTSKGESRGRTTAINIVYTSRGQFMKKLSTQLTTEWMQKRLEAPTLKRNIRDIIEVILKKPSDDCSEENEGPPPPKKRRYCSYCTSKKKRMSKMTCAKCQKSICAEHHVHVCIGCI</sequence>
<feature type="compositionally biased region" description="Acidic residues" evidence="1">
    <location>
        <begin position="26"/>
        <end position="57"/>
    </location>
</feature>
<organism evidence="2 3">
    <name type="scientific">Spodoptera litura</name>
    <name type="common">Asian cotton leafworm</name>
    <dbReference type="NCBI Taxonomy" id="69820"/>
    <lineage>
        <taxon>Eukaryota</taxon>
        <taxon>Metazoa</taxon>
        <taxon>Ecdysozoa</taxon>
        <taxon>Arthropoda</taxon>
        <taxon>Hexapoda</taxon>
        <taxon>Insecta</taxon>
        <taxon>Pterygota</taxon>
        <taxon>Neoptera</taxon>
        <taxon>Endopterygota</taxon>
        <taxon>Lepidoptera</taxon>
        <taxon>Glossata</taxon>
        <taxon>Ditrysia</taxon>
        <taxon>Noctuoidea</taxon>
        <taxon>Noctuidae</taxon>
        <taxon>Amphipyrinae</taxon>
        <taxon>Spodoptera</taxon>
    </lineage>
</organism>
<feature type="compositionally biased region" description="Basic and acidic residues" evidence="1">
    <location>
        <begin position="58"/>
        <end position="67"/>
    </location>
</feature>
<protein>
    <submittedName>
        <fullName evidence="3">Uncharacterized protein LOC111357911</fullName>
    </submittedName>
</protein>
<reference evidence="3" key="1">
    <citation type="submission" date="2025-08" db="UniProtKB">
        <authorList>
            <consortium name="RefSeq"/>
        </authorList>
    </citation>
    <scope>IDENTIFICATION</scope>
    <source>
        <strain evidence="3">Ishihara</strain>
        <tissue evidence="3">Whole body</tissue>
    </source>
</reference>